<evidence type="ECO:0000313" key="16">
    <source>
        <dbReference type="Proteomes" id="UP000429523"/>
    </source>
</evidence>
<comment type="similarity">
    <text evidence="4">Belongs to the copper transporter (Ctr) (TC 1.A.56) family. SLC31A subfamily.</text>
</comment>
<dbReference type="Proteomes" id="UP000440367">
    <property type="component" value="Unassembled WGS sequence"/>
</dbReference>
<sequence>MTGTLRRPSPLLALLLAVILALVGSVSAIDMDDMPDDPVSGEMVMSRAYNFQLKNGQRLRFASQNSLDAFVKDPTLGLKGVASPPAPHGHRHDESEENVLCPVCGMESSVSSGPQVVMVHGDQAVHTCSMTHAREVLNDVLSFQAAKDGATTATEQEVHGFCSGPGTTMLNGFSFSGSSTPCILLWFPGWVLDSRVRYILGGILVALVAVFNEYLLQLRRVLRRESSVKRLLSSNAPHATESAQLLRSTAPLADSCGPTWFRTLSSETQHAVHSFLHGVTLFVAYMLMLVSMTYDLTLLLWVVTGYVVGHYVFGEHREAAVGSGDMESNFP</sequence>
<dbReference type="OrthoDB" id="161814at2759"/>
<comment type="subcellular location">
    <subcellularLocation>
        <location evidence="4">Membrane</location>
        <topology evidence="4">Multi-pass membrane protein</topology>
    </subcellularLocation>
</comment>
<evidence type="ECO:0000313" key="19">
    <source>
        <dbReference type="Proteomes" id="UP000440367"/>
    </source>
</evidence>
<proteinExistence type="inferred from homology"/>
<evidence type="ECO:0000313" key="12">
    <source>
        <dbReference type="EMBL" id="KAE9245226.1"/>
    </source>
</evidence>
<evidence type="ECO:0000313" key="10">
    <source>
        <dbReference type="EMBL" id="KAE9149937.1"/>
    </source>
</evidence>
<evidence type="ECO:0000313" key="11">
    <source>
        <dbReference type="EMBL" id="KAE9223884.1"/>
    </source>
</evidence>
<keyword evidence="3 4" id="KW-0472">Membrane</keyword>
<keyword evidence="17" id="KW-1185">Reference proteome</keyword>
<dbReference type="EMBL" id="QXGC01000068">
    <property type="protein sequence ID" value="KAE9251553.1"/>
    <property type="molecule type" value="Genomic_DNA"/>
</dbReference>
<evidence type="ECO:0000313" key="7">
    <source>
        <dbReference type="EMBL" id="KAE9026814.1"/>
    </source>
</evidence>
<accession>A0A6A3FDB7</accession>
<comment type="caution">
    <text evidence="6">The sequence shown here is derived from an EMBL/GenBank/DDBJ whole genome shotgun (WGS) entry which is preliminary data.</text>
</comment>
<evidence type="ECO:0000313" key="15">
    <source>
        <dbReference type="EMBL" id="KAE9352543.1"/>
    </source>
</evidence>
<dbReference type="EMBL" id="QXFY01000200">
    <property type="protein sequence ID" value="KAE9352543.1"/>
    <property type="molecule type" value="Genomic_DNA"/>
</dbReference>
<dbReference type="Proteomes" id="UP000460718">
    <property type="component" value="Unassembled WGS sequence"/>
</dbReference>
<evidence type="ECO:0000313" key="22">
    <source>
        <dbReference type="Proteomes" id="UP000460718"/>
    </source>
</evidence>
<dbReference type="GO" id="GO:0005375">
    <property type="term" value="F:copper ion transmembrane transporter activity"/>
    <property type="evidence" value="ECO:0007669"/>
    <property type="project" value="UniProtKB-UniRule"/>
</dbReference>
<evidence type="ECO:0000313" key="9">
    <source>
        <dbReference type="EMBL" id="KAE9129162.1"/>
    </source>
</evidence>
<gene>
    <name evidence="14" type="ORF">PF001_g2611</name>
    <name evidence="12" type="ORF">PF002_g7364</name>
    <name evidence="13" type="ORF">PF004_g2420</name>
    <name evidence="11" type="ORF">PF005_g6144</name>
    <name evidence="10" type="ORF">PF006_g5635</name>
    <name evidence="8" type="ORF">PF007_g6521</name>
    <name evidence="15" type="ORF">PF008_g5421</name>
    <name evidence="6" type="ORF">PF009_g7036</name>
    <name evidence="9" type="ORF">PF010_g4255</name>
    <name evidence="7" type="ORF">PF011_g2344</name>
</gene>
<evidence type="ECO:0000313" key="23">
    <source>
        <dbReference type="Proteomes" id="UP000476176"/>
    </source>
</evidence>
<name>A0A6A3FDB7_9STRA</name>
<organism evidence="6 16">
    <name type="scientific">Phytophthora fragariae</name>
    <dbReference type="NCBI Taxonomy" id="53985"/>
    <lineage>
        <taxon>Eukaryota</taxon>
        <taxon>Sar</taxon>
        <taxon>Stramenopiles</taxon>
        <taxon>Oomycota</taxon>
        <taxon>Peronosporomycetes</taxon>
        <taxon>Peronosporales</taxon>
        <taxon>Peronosporaceae</taxon>
        <taxon>Phytophthora</taxon>
    </lineage>
</organism>
<dbReference type="Pfam" id="PF04145">
    <property type="entry name" value="Ctr"/>
    <property type="match status" value="1"/>
</dbReference>
<dbReference type="PANTHER" id="PTHR12483:SF115">
    <property type="entry name" value="COPPER TRANSPORT PROTEIN"/>
    <property type="match status" value="1"/>
</dbReference>
<evidence type="ECO:0000313" key="18">
    <source>
        <dbReference type="Proteomes" id="UP000437068"/>
    </source>
</evidence>
<dbReference type="Proteomes" id="UP000429523">
    <property type="component" value="Unassembled WGS sequence"/>
</dbReference>
<dbReference type="Proteomes" id="UP000486351">
    <property type="component" value="Unassembled WGS sequence"/>
</dbReference>
<evidence type="ECO:0000313" key="24">
    <source>
        <dbReference type="Proteomes" id="UP000486351"/>
    </source>
</evidence>
<dbReference type="EMBL" id="QXFW01000070">
    <property type="protein sequence ID" value="KAE9026814.1"/>
    <property type="molecule type" value="Genomic_DNA"/>
</dbReference>
<dbReference type="AlphaFoldDB" id="A0A6A3FDB7"/>
<keyword evidence="4" id="KW-0186">Copper</keyword>
<evidence type="ECO:0000256" key="4">
    <source>
        <dbReference type="RuleBase" id="RU367022"/>
    </source>
</evidence>
<evidence type="ECO:0000313" key="13">
    <source>
        <dbReference type="EMBL" id="KAE9251553.1"/>
    </source>
</evidence>
<protein>
    <recommendedName>
        <fullName evidence="4">Copper transport protein</fullName>
    </recommendedName>
</protein>
<keyword evidence="4" id="KW-0406">Ion transport</keyword>
<feature type="chain" id="PRO_5033520594" description="Copper transport protein" evidence="5">
    <location>
        <begin position="29"/>
        <end position="331"/>
    </location>
</feature>
<dbReference type="GO" id="GO:0016020">
    <property type="term" value="C:membrane"/>
    <property type="evidence" value="ECO:0007669"/>
    <property type="project" value="UniProtKB-SubCell"/>
</dbReference>
<dbReference type="EMBL" id="QXGF01000263">
    <property type="protein sequence ID" value="KAE8943242.1"/>
    <property type="molecule type" value="Genomic_DNA"/>
</dbReference>
<evidence type="ECO:0000256" key="1">
    <source>
        <dbReference type="ARBA" id="ARBA00022692"/>
    </source>
</evidence>
<dbReference type="Proteomes" id="UP000441208">
    <property type="component" value="Unassembled WGS sequence"/>
</dbReference>
<keyword evidence="1 4" id="KW-0812">Transmembrane</keyword>
<evidence type="ECO:0000256" key="2">
    <source>
        <dbReference type="ARBA" id="ARBA00022989"/>
    </source>
</evidence>
<feature type="transmembrane region" description="Helical" evidence="4">
    <location>
        <begin position="198"/>
        <end position="216"/>
    </location>
</feature>
<evidence type="ECO:0000313" key="25">
    <source>
        <dbReference type="Proteomes" id="UP000488956"/>
    </source>
</evidence>
<dbReference type="EMBL" id="QXFZ01000243">
    <property type="protein sequence ID" value="KAE9125002.1"/>
    <property type="molecule type" value="Genomic_DNA"/>
</dbReference>
<dbReference type="Proteomes" id="UP000433483">
    <property type="component" value="Unassembled WGS sequence"/>
</dbReference>
<evidence type="ECO:0000313" key="21">
    <source>
        <dbReference type="Proteomes" id="UP000441208"/>
    </source>
</evidence>
<dbReference type="EMBL" id="QXGE01000074">
    <property type="protein sequence ID" value="KAE9326108.1"/>
    <property type="molecule type" value="Genomic_DNA"/>
</dbReference>
<keyword evidence="5" id="KW-0732">Signal</keyword>
<dbReference type="Proteomes" id="UP000437068">
    <property type="component" value="Unassembled WGS sequence"/>
</dbReference>
<evidence type="ECO:0000313" key="6">
    <source>
        <dbReference type="EMBL" id="KAE8943242.1"/>
    </source>
</evidence>
<dbReference type="EMBL" id="QXGB01000223">
    <property type="protein sequence ID" value="KAE9223884.1"/>
    <property type="molecule type" value="Genomic_DNA"/>
</dbReference>
<dbReference type="Proteomes" id="UP000476176">
    <property type="component" value="Unassembled WGS sequence"/>
</dbReference>
<evidence type="ECO:0000313" key="20">
    <source>
        <dbReference type="Proteomes" id="UP000440732"/>
    </source>
</evidence>
<reference evidence="16 17" key="1">
    <citation type="submission" date="2018-08" db="EMBL/GenBank/DDBJ databases">
        <title>Genomic investigation of the strawberry pathogen Phytophthora fragariae indicates pathogenicity is determined by transcriptional variation in three key races.</title>
        <authorList>
            <person name="Adams T.M."/>
            <person name="Armitage A.D."/>
            <person name="Sobczyk M.K."/>
            <person name="Bates H.J."/>
            <person name="Dunwell J.M."/>
            <person name="Nellist C.F."/>
            <person name="Harrison R.J."/>
        </authorList>
    </citation>
    <scope>NUCLEOTIDE SEQUENCE [LARGE SCALE GENOMIC DNA]</scope>
    <source>
        <strain evidence="14 18">A4</strain>
        <strain evidence="12 19">BC-1</strain>
        <strain evidence="13 23">BC-23</strain>
        <strain evidence="11 17">NOV-27</strain>
        <strain evidence="10 20">NOV-5</strain>
        <strain evidence="8 21">NOV-71</strain>
        <strain evidence="15 24">NOV-77</strain>
        <strain evidence="6 16">NOV-9</strain>
        <strain evidence="9 25">ONT-3</strain>
        <strain evidence="7 22">SCRP245</strain>
    </source>
</reference>
<evidence type="ECO:0000313" key="8">
    <source>
        <dbReference type="EMBL" id="KAE9125002.1"/>
    </source>
</evidence>
<dbReference type="Proteomes" id="UP000488956">
    <property type="component" value="Unassembled WGS sequence"/>
</dbReference>
<evidence type="ECO:0000256" key="5">
    <source>
        <dbReference type="SAM" id="SignalP"/>
    </source>
</evidence>
<dbReference type="EMBL" id="QXGD01000270">
    <property type="protein sequence ID" value="KAE9245226.1"/>
    <property type="molecule type" value="Genomic_DNA"/>
</dbReference>
<keyword evidence="2 4" id="KW-1133">Transmembrane helix</keyword>
<dbReference type="EMBL" id="QXGA01000213">
    <property type="protein sequence ID" value="KAE9149937.1"/>
    <property type="molecule type" value="Genomic_DNA"/>
</dbReference>
<evidence type="ECO:0000313" key="17">
    <source>
        <dbReference type="Proteomes" id="UP000433483"/>
    </source>
</evidence>
<dbReference type="EMBL" id="QXFX01000145">
    <property type="protein sequence ID" value="KAE9129162.1"/>
    <property type="molecule type" value="Genomic_DNA"/>
</dbReference>
<evidence type="ECO:0000313" key="14">
    <source>
        <dbReference type="EMBL" id="KAE9326108.1"/>
    </source>
</evidence>
<evidence type="ECO:0000256" key="3">
    <source>
        <dbReference type="ARBA" id="ARBA00023136"/>
    </source>
</evidence>
<feature type="signal peptide" evidence="5">
    <location>
        <begin position="1"/>
        <end position="28"/>
    </location>
</feature>
<dbReference type="PANTHER" id="PTHR12483">
    <property type="entry name" value="SOLUTE CARRIER FAMILY 31 COPPER TRANSPORTERS"/>
    <property type="match status" value="1"/>
</dbReference>
<dbReference type="InterPro" id="IPR007274">
    <property type="entry name" value="Cop_transporter"/>
</dbReference>
<keyword evidence="4" id="KW-0813">Transport</keyword>
<dbReference type="Proteomes" id="UP000440732">
    <property type="component" value="Unassembled WGS sequence"/>
</dbReference>
<keyword evidence="4" id="KW-0187">Copper transport</keyword>